<protein>
    <submittedName>
        <fullName evidence="4">Winged helix-turn-helix transcriptional regulator</fullName>
    </submittedName>
</protein>
<keyword evidence="5" id="KW-1185">Reference proteome</keyword>
<dbReference type="Proteomes" id="UP001198983">
    <property type="component" value="Chromosome"/>
</dbReference>
<dbReference type="Pfam" id="PF13412">
    <property type="entry name" value="HTH_24"/>
    <property type="match status" value="1"/>
</dbReference>
<dbReference type="AlphaFoldDB" id="A0AAX2ZGB2"/>
<dbReference type="PANTHER" id="PTHR10584:SF166">
    <property type="entry name" value="RIBOKINASE"/>
    <property type="match status" value="1"/>
</dbReference>
<dbReference type="InterPro" id="IPR011611">
    <property type="entry name" value="PfkB_dom"/>
</dbReference>
<dbReference type="SUPFAM" id="SSF46785">
    <property type="entry name" value="Winged helix' DNA-binding domain"/>
    <property type="match status" value="1"/>
</dbReference>
<evidence type="ECO:0000256" key="1">
    <source>
        <dbReference type="ARBA" id="ARBA00022679"/>
    </source>
</evidence>
<dbReference type="RefSeq" id="WP_148557760.1">
    <property type="nucleotide sequence ID" value="NZ_CP081135.1"/>
</dbReference>
<gene>
    <name evidence="4" type="ORF">JW646_19710</name>
</gene>
<keyword evidence="2" id="KW-0418">Kinase</keyword>
<dbReference type="GO" id="GO:0016301">
    <property type="term" value="F:kinase activity"/>
    <property type="evidence" value="ECO:0007669"/>
    <property type="project" value="UniProtKB-KW"/>
</dbReference>
<evidence type="ECO:0000256" key="2">
    <source>
        <dbReference type="ARBA" id="ARBA00022777"/>
    </source>
</evidence>
<sequence length="363" mass="40252">MTYREKEILQILKSNPMISQQELADMLNISRASVAVHITNLMKKGQILGKGYILRKENYVTVIGGSNMDIQGFPNNPLVMHDSNPGMVDISMGGVGRNIAENLSRLGVNTKLISAIGNDLYGNTILSECKNLNIDVNDCFVSDEYSTSIYISILNHSKDMQLAISHMDIIEKLDEIFIHSKYKSIDDSKAIVLDTNLSKETIDFITRNHSHLPIFLDTVSTAKCIKIKDILQRFEGIKLNKYEAETLSGIKIENLDDAKKSCKYFIEKGVKSVFITLSSDGVYCANKEKTLHIPGIKIDIVNATGAGDAFMSGIVYGFMNDLDIEQTAKLSVGASILALSHKNTINPNLSEDLVKQKIKELNI</sequence>
<dbReference type="Gene3D" id="1.10.10.10">
    <property type="entry name" value="Winged helix-like DNA-binding domain superfamily/Winged helix DNA-binding domain"/>
    <property type="match status" value="1"/>
</dbReference>
<reference evidence="4 5" key="1">
    <citation type="journal article" date="2023" name="Int. J. Syst. Evol. Microbiol.">
        <title>Terrisporobacter hibernicus sp. nov., isolated from bovine faeces in Northern Ireland.</title>
        <authorList>
            <person name="Mitchell M."/>
            <person name="Nguyen S.V."/>
            <person name="Connor M."/>
            <person name="Fairley D.J."/>
            <person name="Donoghue O."/>
            <person name="Marshall H."/>
            <person name="Koolman L."/>
            <person name="McMullan G."/>
            <person name="Schaffer K.E."/>
            <person name="McGrath J.W."/>
            <person name="Fanning S."/>
        </authorList>
    </citation>
    <scope>NUCLEOTIDE SEQUENCE [LARGE SCALE GENOMIC DNA]</scope>
    <source>
        <strain evidence="4 5">MCA3</strain>
    </source>
</reference>
<dbReference type="InterPro" id="IPR029056">
    <property type="entry name" value="Ribokinase-like"/>
</dbReference>
<organism evidence="4 5">
    <name type="scientific">Terrisporobacter hibernicus</name>
    <dbReference type="NCBI Taxonomy" id="2813371"/>
    <lineage>
        <taxon>Bacteria</taxon>
        <taxon>Bacillati</taxon>
        <taxon>Bacillota</taxon>
        <taxon>Clostridia</taxon>
        <taxon>Peptostreptococcales</taxon>
        <taxon>Peptostreptococcaceae</taxon>
        <taxon>Terrisporobacter</taxon>
    </lineage>
</organism>
<dbReference type="KEGG" id="tem:JW646_19710"/>
<evidence type="ECO:0000259" key="3">
    <source>
        <dbReference type="Pfam" id="PF00294"/>
    </source>
</evidence>
<dbReference type="PANTHER" id="PTHR10584">
    <property type="entry name" value="SUGAR KINASE"/>
    <property type="match status" value="1"/>
</dbReference>
<dbReference type="Gene3D" id="3.40.1190.20">
    <property type="match status" value="1"/>
</dbReference>
<name>A0AAX2ZGB2_9FIRM</name>
<feature type="domain" description="Carbohydrate kinase PfkB" evidence="3">
    <location>
        <begin position="59"/>
        <end position="348"/>
    </location>
</feature>
<keyword evidence="1" id="KW-0808">Transferase</keyword>
<accession>A0AAX2ZGB2</accession>
<dbReference type="EMBL" id="CP081135">
    <property type="protein sequence ID" value="UEL47815.1"/>
    <property type="molecule type" value="Genomic_DNA"/>
</dbReference>
<dbReference type="CDD" id="cd01941">
    <property type="entry name" value="YeiC_kinase_like"/>
    <property type="match status" value="1"/>
</dbReference>
<dbReference type="PROSITE" id="PS00583">
    <property type="entry name" value="PFKB_KINASES_1"/>
    <property type="match status" value="1"/>
</dbReference>
<dbReference type="InterPro" id="IPR036388">
    <property type="entry name" value="WH-like_DNA-bd_sf"/>
</dbReference>
<proteinExistence type="predicted"/>
<dbReference type="InterPro" id="IPR002173">
    <property type="entry name" value="Carboh/pur_kinase_PfkB_CS"/>
</dbReference>
<evidence type="ECO:0000313" key="5">
    <source>
        <dbReference type="Proteomes" id="UP001198983"/>
    </source>
</evidence>
<dbReference type="InterPro" id="IPR036390">
    <property type="entry name" value="WH_DNA-bd_sf"/>
</dbReference>
<evidence type="ECO:0000313" key="4">
    <source>
        <dbReference type="EMBL" id="UEL47815.1"/>
    </source>
</evidence>
<dbReference type="SUPFAM" id="SSF53613">
    <property type="entry name" value="Ribokinase-like"/>
    <property type="match status" value="1"/>
</dbReference>
<dbReference type="Pfam" id="PF00294">
    <property type="entry name" value="PfkB"/>
    <property type="match status" value="1"/>
</dbReference>